<name>A0A0N4YMP5_NIPBR</name>
<dbReference type="WBParaSite" id="NBR_0001845901-mRNA-1">
    <property type="protein sequence ID" value="NBR_0001845901-mRNA-1"/>
    <property type="gene ID" value="NBR_0001845901"/>
</dbReference>
<dbReference type="AlphaFoldDB" id="A0A0N4YMP5"/>
<reference evidence="1 2" key="2">
    <citation type="submission" date="2018-11" db="EMBL/GenBank/DDBJ databases">
        <authorList>
            <consortium name="Pathogen Informatics"/>
        </authorList>
    </citation>
    <scope>NUCLEOTIDE SEQUENCE [LARGE SCALE GENOMIC DNA]</scope>
</reference>
<evidence type="ECO:0000313" key="2">
    <source>
        <dbReference type="Proteomes" id="UP000271162"/>
    </source>
</evidence>
<dbReference type="OMA" id="FNWEISA"/>
<protein>
    <submittedName>
        <fullName evidence="3">Glycosyltransferase</fullName>
    </submittedName>
</protein>
<dbReference type="PANTHER" id="PTHR31562">
    <property type="entry name" value="PROTEIN CBG18972"/>
    <property type="match status" value="1"/>
</dbReference>
<dbReference type="STRING" id="27835.A0A0N4YMP5"/>
<gene>
    <name evidence="1" type="ORF">NBR_LOCUS18460</name>
</gene>
<organism evidence="3">
    <name type="scientific">Nippostrongylus brasiliensis</name>
    <name type="common">Rat hookworm</name>
    <dbReference type="NCBI Taxonomy" id="27835"/>
    <lineage>
        <taxon>Eukaryota</taxon>
        <taxon>Metazoa</taxon>
        <taxon>Ecdysozoa</taxon>
        <taxon>Nematoda</taxon>
        <taxon>Chromadorea</taxon>
        <taxon>Rhabditida</taxon>
        <taxon>Rhabditina</taxon>
        <taxon>Rhabditomorpha</taxon>
        <taxon>Strongyloidea</taxon>
        <taxon>Heligmosomidae</taxon>
        <taxon>Nippostrongylus</taxon>
    </lineage>
</organism>
<dbReference type="EMBL" id="UYSL01023434">
    <property type="protein sequence ID" value="VDL82185.1"/>
    <property type="molecule type" value="Genomic_DNA"/>
</dbReference>
<reference evidence="3" key="1">
    <citation type="submission" date="2017-02" db="UniProtKB">
        <authorList>
            <consortium name="WormBaseParasite"/>
        </authorList>
    </citation>
    <scope>IDENTIFICATION</scope>
</reference>
<accession>A0A0N4YMP5</accession>
<evidence type="ECO:0000313" key="1">
    <source>
        <dbReference type="EMBL" id="VDL82185.1"/>
    </source>
</evidence>
<dbReference type="Proteomes" id="UP000271162">
    <property type="component" value="Unassembled WGS sequence"/>
</dbReference>
<dbReference type="InterPro" id="IPR004988">
    <property type="entry name" value="DUF273"/>
</dbReference>
<dbReference type="InterPro" id="IPR029044">
    <property type="entry name" value="Nucleotide-diphossugar_trans"/>
</dbReference>
<dbReference type="Gene3D" id="3.90.550.10">
    <property type="entry name" value="Spore Coat Polysaccharide Biosynthesis Protein SpsA, Chain A"/>
    <property type="match status" value="1"/>
</dbReference>
<sequence>MVKLLRPNADAKSYETSTLECYLKGTNYTLVKVDIETDKRSQQKCSKYNELFFKRHCIASVYLEDTDWMLIVDADTGVINPNHCIEEWIDDRVDVILYERFFNWEISAASFMQYVLDILIPDAIQARENCKQIWHQAKDYDSYMIYVSCVKQAIGATRLWPGKIRIYRKAHAWVRDGFLTNSRWYDGDFMLHGWKGDNLTDDQWKPPLSEIPDLSLCGPHLKGWHWKKGHHVDAEAIRELLDGFEKHVGNTYPKRAKEVVWLTMPDIGACFPDCDKLT</sequence>
<keyword evidence="2" id="KW-1185">Reference proteome</keyword>
<dbReference type="Pfam" id="PF03314">
    <property type="entry name" value="DUF273"/>
    <property type="match status" value="2"/>
</dbReference>
<dbReference type="PANTHER" id="PTHR31562:SF8">
    <property type="entry name" value="ALPHA-1,6-MANNOSYLTRANSFERASE"/>
    <property type="match status" value="1"/>
</dbReference>
<evidence type="ECO:0000313" key="3">
    <source>
        <dbReference type="WBParaSite" id="NBR_0001845901-mRNA-1"/>
    </source>
</evidence>
<proteinExistence type="predicted"/>